<evidence type="ECO:0008006" key="3">
    <source>
        <dbReference type="Google" id="ProtNLM"/>
    </source>
</evidence>
<accession>A0A9W6KB50</accession>
<gene>
    <name evidence="1" type="ORF">GCM10017655_33560</name>
</gene>
<reference evidence="1" key="1">
    <citation type="journal article" date="2014" name="Int. J. Syst. Evol. Microbiol.">
        <title>Complete genome sequence of Corynebacterium casei LMG S-19264T (=DSM 44701T), isolated from a smear-ripened cheese.</title>
        <authorList>
            <consortium name="US DOE Joint Genome Institute (JGI-PGF)"/>
            <person name="Walter F."/>
            <person name="Albersmeier A."/>
            <person name="Kalinowski J."/>
            <person name="Ruckert C."/>
        </authorList>
    </citation>
    <scope>NUCLEOTIDE SEQUENCE</scope>
    <source>
        <strain evidence="1">VKM B-2935</strain>
    </source>
</reference>
<dbReference type="EMBL" id="BSFN01000010">
    <property type="protein sequence ID" value="GLK90293.1"/>
    <property type="molecule type" value="Genomic_DNA"/>
</dbReference>
<evidence type="ECO:0000313" key="2">
    <source>
        <dbReference type="Proteomes" id="UP001143328"/>
    </source>
</evidence>
<protein>
    <recommendedName>
        <fullName evidence="3">DUF3509 domain-containing protein</fullName>
    </recommendedName>
</protein>
<dbReference type="AlphaFoldDB" id="A0A9W6KB50"/>
<dbReference type="Proteomes" id="UP001143328">
    <property type="component" value="Unassembled WGS sequence"/>
</dbReference>
<proteinExistence type="predicted"/>
<keyword evidence="2" id="KW-1185">Reference proteome</keyword>
<comment type="caution">
    <text evidence="1">The sequence shown here is derived from an EMBL/GenBank/DDBJ whole genome shotgun (WGS) entry which is preliminary data.</text>
</comment>
<sequence>MQLAIKEFFDAFPQHTVAIKPRPDGSLLLTLVNESGKPLCKAIKSEEILSPVRMQTLIRELHREIKIEAGLLRWRGDEAAWVERELPTYVEGPIHVTKAKTLARRSNQELRQRRVQKAVAC</sequence>
<evidence type="ECO:0000313" key="1">
    <source>
        <dbReference type="EMBL" id="GLK90293.1"/>
    </source>
</evidence>
<organism evidence="1 2">
    <name type="scientific">Pseudomonas turukhanskensis</name>
    <dbReference type="NCBI Taxonomy" id="1806536"/>
    <lineage>
        <taxon>Bacteria</taxon>
        <taxon>Pseudomonadati</taxon>
        <taxon>Pseudomonadota</taxon>
        <taxon>Gammaproteobacteria</taxon>
        <taxon>Pseudomonadales</taxon>
        <taxon>Pseudomonadaceae</taxon>
        <taxon>Pseudomonas</taxon>
    </lineage>
</organism>
<reference evidence="1" key="2">
    <citation type="submission" date="2023-01" db="EMBL/GenBank/DDBJ databases">
        <authorList>
            <person name="Sun Q."/>
            <person name="Evtushenko L."/>
        </authorList>
    </citation>
    <scope>NUCLEOTIDE SEQUENCE</scope>
    <source>
        <strain evidence="1">VKM B-2935</strain>
    </source>
</reference>
<dbReference type="Pfam" id="PF12021">
    <property type="entry name" value="DUF3509"/>
    <property type="match status" value="1"/>
</dbReference>
<dbReference type="InterPro" id="IPR021898">
    <property type="entry name" value="DUF3509"/>
</dbReference>
<name>A0A9W6KB50_9PSED</name>
<dbReference type="RefSeq" id="WP_271196487.1">
    <property type="nucleotide sequence ID" value="NZ_BSFN01000010.1"/>
</dbReference>